<keyword evidence="1" id="KW-0812">Transmembrane</keyword>
<dbReference type="InterPro" id="IPR012340">
    <property type="entry name" value="NA-bd_OB-fold"/>
</dbReference>
<name>A0ABV6YRM6_UNCC1</name>
<dbReference type="EMBL" id="JBHPBY010000009">
    <property type="protein sequence ID" value="MFC1848859.1"/>
    <property type="molecule type" value="Genomic_DNA"/>
</dbReference>
<dbReference type="Gene3D" id="2.40.50.140">
    <property type="entry name" value="Nucleic acid-binding proteins"/>
    <property type="match status" value="1"/>
</dbReference>
<gene>
    <name evidence="2" type="ORF">ACFL27_01510</name>
</gene>
<protein>
    <submittedName>
        <fullName evidence="2">NfeD family protein</fullName>
    </submittedName>
</protein>
<evidence type="ECO:0000313" key="3">
    <source>
        <dbReference type="Proteomes" id="UP001594351"/>
    </source>
</evidence>
<evidence type="ECO:0000313" key="2">
    <source>
        <dbReference type="EMBL" id="MFC1848859.1"/>
    </source>
</evidence>
<reference evidence="2 3" key="1">
    <citation type="submission" date="2024-09" db="EMBL/GenBank/DDBJ databases">
        <title>Laminarin stimulates single cell rates of sulfate reduction while oxygen inhibits transcriptomic activity in coastal marine sediment.</title>
        <authorList>
            <person name="Lindsay M."/>
            <person name="Orcutt B."/>
            <person name="Emerson D."/>
            <person name="Stepanauskas R."/>
            <person name="D'Angelo T."/>
        </authorList>
    </citation>
    <scope>NUCLEOTIDE SEQUENCE [LARGE SCALE GENOMIC DNA]</scope>
    <source>
        <strain evidence="2">SAG AM-311-K15</strain>
    </source>
</reference>
<keyword evidence="1" id="KW-0472">Membrane</keyword>
<keyword evidence="3" id="KW-1185">Reference proteome</keyword>
<accession>A0ABV6YRM6</accession>
<sequence length="123" mass="13756">MVDISLGQIFFWLFLSLVAIFSGRFIIALVSYLLEKQIDEGHKPKVGKARYLNQIAAVRGEFKKEQHSDVWTGIVMIKGERWSAILKSQPEVSLTSIQQVTVIGMNGLTLEVVPLPDLANNNT</sequence>
<comment type="caution">
    <text evidence="2">The sequence shown here is derived from an EMBL/GenBank/DDBJ whole genome shotgun (WGS) entry which is preliminary data.</text>
</comment>
<evidence type="ECO:0000256" key="1">
    <source>
        <dbReference type="SAM" id="Phobius"/>
    </source>
</evidence>
<proteinExistence type="predicted"/>
<keyword evidence="1" id="KW-1133">Transmembrane helix</keyword>
<organism evidence="2 3">
    <name type="scientific">candidate division CSSED10-310 bacterium</name>
    <dbReference type="NCBI Taxonomy" id="2855610"/>
    <lineage>
        <taxon>Bacteria</taxon>
        <taxon>Bacteria division CSSED10-310</taxon>
    </lineage>
</organism>
<dbReference type="Proteomes" id="UP001594351">
    <property type="component" value="Unassembled WGS sequence"/>
</dbReference>
<feature type="transmembrane region" description="Helical" evidence="1">
    <location>
        <begin position="12"/>
        <end position="34"/>
    </location>
</feature>